<keyword evidence="3" id="KW-1185">Reference proteome</keyword>
<feature type="compositionally biased region" description="Polar residues" evidence="1">
    <location>
        <begin position="828"/>
        <end position="837"/>
    </location>
</feature>
<feature type="compositionally biased region" description="Gly residues" evidence="1">
    <location>
        <begin position="1305"/>
        <end position="1325"/>
    </location>
</feature>
<dbReference type="EMBL" id="BMAR01000031">
    <property type="protein sequence ID" value="GFR49562.1"/>
    <property type="molecule type" value="Genomic_DNA"/>
</dbReference>
<feature type="region of interest" description="Disordered" evidence="1">
    <location>
        <begin position="794"/>
        <end position="859"/>
    </location>
</feature>
<feature type="compositionally biased region" description="Low complexity" evidence="1">
    <location>
        <begin position="911"/>
        <end position="933"/>
    </location>
</feature>
<feature type="compositionally biased region" description="Low complexity" evidence="1">
    <location>
        <begin position="975"/>
        <end position="996"/>
    </location>
</feature>
<evidence type="ECO:0000313" key="2">
    <source>
        <dbReference type="EMBL" id="GFR49562.1"/>
    </source>
</evidence>
<feature type="non-terminal residue" evidence="2">
    <location>
        <position position="1"/>
    </location>
</feature>
<dbReference type="Proteomes" id="UP001054857">
    <property type="component" value="Unassembled WGS sequence"/>
</dbReference>
<gene>
    <name evidence="2" type="ORF">Agub_g11608</name>
</gene>
<evidence type="ECO:0000313" key="3">
    <source>
        <dbReference type="Proteomes" id="UP001054857"/>
    </source>
</evidence>
<sequence length="1325" mass="130115">GGAGGGVGGGRGFRKRQQSCVYELALLSRGDVVNGMILHGRASCFTVVAATTLKVMSLEVTGGIASLEQLLGREQAASLRDLVLRQAEMHRERAAHMVAVRQTSAALMGDRGLPPAPLPDTHLAASFMAHYVPVTPGAEGGSGLPLMGYAAAVADSSLFVPGALQHGDVMKLVCGVGQAVVDCALPSAQRAAVAAGAGGGGGGTMASSSVSGGGGSGAPQPSTSSSLLQQPHPHPQPQQQGPRGGGGGGDPTHVTTVVAQPVPIPRTRMRAPCVGMARELGLVAPPPAQMPPSLASELSSLAVFPDPAGGKSRNGRPRAPHRTKLGLPFAGNVAMLVLENHSNLVKVVSPAPCGLDAVNALRKANSASSLNVHGRGGVPPGMRVSGGGEGSCVEVYGDDGRYGSEGPSLTVVLPDVRMSVAAAGVVSAAVAAMSSDVDARCDYTSSCDEDDSDDDAGVGGAGGVIGGASVGGSPDWSEGCTTAAAASAAQAGVSLSSSAPAGGPAMTSAAAAAAPTSSSREISLVQAVGSLEAVDPNNSSSGGSSGMQLTGGVVAAGLVLPSGSGSSGSPHESGSVPDLPWRSVRPSAQSSSALASSSHPSLVYGQGSFSTGGAAGGSSLSHVEPLTLAASKSTSQLHPANHPNHHTYSPAPAVQSSLASLGPSPSFPSYSGPQRAASMSSAAMAGPPGTPLVAGQAHVPPSLPYLRAAPAPGTPGTAGALPSPALIKTAVVQLASSEATAKLTANRLTTIMSAGPLAAGSGATTASANKTTTAAAAAAAAASITATAAATITSSGGAADPSRAASAPATDPSSSAATATTLTTQLTVNRSQSQPRAQPSDPNTTPAAATTATSDPTTLSKHLHENVIILPRMVFYEGAAFESGGVNSPRGGLRQAAGLTAVTSFSGSAPSSPRGSFRGAAAAGKGAASPRGSNGFPLPPMPGRSPSSPNAAASLPVGSPHTTYALPAIPGSSSAGAAAGAAAGGSSSSPSSFSPPRQAQDGNAPYDQQQQQPQRSSPGRVRVMDAPAAAYQFGVPRDLLGYYSTANKAFVPTGDGPVFTGGLGGRGARYAAGGGNRQRGGDGGGGGQRRYGGVSLRDLAGVNGLPGRNRRRGGGAGGGGAGKPLVDGPELPLEMDTEAPPLANHKLSEPSLDDLKYILSRWSTTWSQERTELRILSRLGRRDNDKTALSYPGSNTASALASSLHASDQAAHRMATAAAAAAAGYGVGGNISSSGNPGQPVRLPTPVELSQFGYSLDDMGAVFGVGARQKGDEMVGMGGYRRSLAGQMQAGAGGKYGPRRTGTSTGTGTGTGTGASDGGGVAVRG</sequence>
<feature type="region of interest" description="Disordered" evidence="1">
    <location>
        <begin position="1070"/>
        <end position="1147"/>
    </location>
</feature>
<feature type="compositionally biased region" description="Low complexity" evidence="1">
    <location>
        <begin position="562"/>
        <end position="575"/>
    </location>
</feature>
<feature type="compositionally biased region" description="Low complexity" evidence="1">
    <location>
        <begin position="794"/>
        <end position="827"/>
    </location>
</feature>
<feature type="region of interest" description="Disordered" evidence="1">
    <location>
        <begin position="631"/>
        <end position="696"/>
    </location>
</feature>
<organism evidence="2 3">
    <name type="scientific">Astrephomene gubernaculifera</name>
    <dbReference type="NCBI Taxonomy" id="47775"/>
    <lineage>
        <taxon>Eukaryota</taxon>
        <taxon>Viridiplantae</taxon>
        <taxon>Chlorophyta</taxon>
        <taxon>core chlorophytes</taxon>
        <taxon>Chlorophyceae</taxon>
        <taxon>CS clade</taxon>
        <taxon>Chlamydomonadales</taxon>
        <taxon>Astrephomenaceae</taxon>
        <taxon>Astrephomene</taxon>
    </lineage>
</organism>
<feature type="compositionally biased region" description="Gly residues" evidence="1">
    <location>
        <begin position="1070"/>
        <end position="1090"/>
    </location>
</feature>
<feature type="region of interest" description="Disordered" evidence="1">
    <location>
        <begin position="1290"/>
        <end position="1325"/>
    </location>
</feature>
<feature type="region of interest" description="Disordered" evidence="1">
    <location>
        <begin position="904"/>
        <end position="958"/>
    </location>
</feature>
<comment type="caution">
    <text evidence="2">The sequence shown here is derived from an EMBL/GenBank/DDBJ whole genome shotgun (WGS) entry which is preliminary data.</text>
</comment>
<feature type="compositionally biased region" description="Low complexity" evidence="1">
    <location>
        <begin position="839"/>
        <end position="858"/>
    </location>
</feature>
<feature type="region of interest" description="Disordered" evidence="1">
    <location>
        <begin position="975"/>
        <end position="1021"/>
    </location>
</feature>
<feature type="region of interest" description="Disordered" evidence="1">
    <location>
        <begin position="194"/>
        <end position="263"/>
    </location>
</feature>
<feature type="compositionally biased region" description="Low complexity" evidence="1">
    <location>
        <begin position="945"/>
        <end position="956"/>
    </location>
</feature>
<name>A0AAD3DYI5_9CHLO</name>
<evidence type="ECO:0000256" key="1">
    <source>
        <dbReference type="SAM" id="MobiDB-lite"/>
    </source>
</evidence>
<proteinExistence type="predicted"/>
<reference evidence="2 3" key="1">
    <citation type="journal article" date="2021" name="Sci. Rep.">
        <title>Genome sequencing of the multicellular alga Astrephomene provides insights into convergent evolution of germ-soma differentiation.</title>
        <authorList>
            <person name="Yamashita S."/>
            <person name="Yamamoto K."/>
            <person name="Matsuzaki R."/>
            <person name="Suzuki S."/>
            <person name="Yamaguchi H."/>
            <person name="Hirooka S."/>
            <person name="Minakuchi Y."/>
            <person name="Miyagishima S."/>
            <person name="Kawachi M."/>
            <person name="Toyoda A."/>
            <person name="Nozaki H."/>
        </authorList>
    </citation>
    <scope>NUCLEOTIDE SEQUENCE [LARGE SCALE GENOMIC DNA]</scope>
    <source>
        <strain evidence="2 3">NIES-4017</strain>
    </source>
</reference>
<accession>A0AAD3DYI5</accession>
<feature type="compositionally biased region" description="Low complexity" evidence="1">
    <location>
        <begin position="218"/>
        <end position="241"/>
    </location>
</feature>
<feature type="region of interest" description="Disordered" evidence="1">
    <location>
        <begin position="560"/>
        <end position="584"/>
    </location>
</feature>
<protein>
    <submittedName>
        <fullName evidence="2">Uncharacterized protein</fullName>
    </submittedName>
</protein>
<feature type="compositionally biased region" description="Low complexity" evidence="1">
    <location>
        <begin position="660"/>
        <end position="685"/>
    </location>
</feature>